<feature type="region of interest" description="Disordered" evidence="1">
    <location>
        <begin position="133"/>
        <end position="169"/>
    </location>
</feature>
<evidence type="ECO:0000313" key="4">
    <source>
        <dbReference type="EMBL" id="CAL1173636.1"/>
    </source>
</evidence>
<dbReference type="AlphaFoldDB" id="A0A9P1GT17"/>
<feature type="transmembrane region" description="Helical" evidence="2">
    <location>
        <begin position="200"/>
        <end position="223"/>
    </location>
</feature>
<dbReference type="EMBL" id="CAMXCT030006799">
    <property type="protein sequence ID" value="CAL4807573.1"/>
    <property type="molecule type" value="Genomic_DNA"/>
</dbReference>
<feature type="region of interest" description="Disordered" evidence="1">
    <location>
        <begin position="39"/>
        <end position="84"/>
    </location>
</feature>
<evidence type="ECO:0000313" key="5">
    <source>
        <dbReference type="Proteomes" id="UP001152797"/>
    </source>
</evidence>
<keyword evidence="2" id="KW-0472">Membrane</keyword>
<dbReference type="EMBL" id="CAMXCT020006799">
    <property type="protein sequence ID" value="CAL1173636.1"/>
    <property type="molecule type" value="Genomic_DNA"/>
</dbReference>
<keyword evidence="2" id="KW-1133">Transmembrane helix</keyword>
<dbReference type="OrthoDB" id="444749at2759"/>
<feature type="compositionally biased region" description="Polar residues" evidence="1">
    <location>
        <begin position="56"/>
        <end position="83"/>
    </location>
</feature>
<evidence type="ECO:0000256" key="1">
    <source>
        <dbReference type="SAM" id="MobiDB-lite"/>
    </source>
</evidence>
<proteinExistence type="predicted"/>
<keyword evidence="5" id="KW-1185">Reference proteome</keyword>
<accession>A0A9P1GT17</accession>
<feature type="compositionally biased region" description="Polar residues" evidence="1">
    <location>
        <begin position="151"/>
        <end position="161"/>
    </location>
</feature>
<organism evidence="3">
    <name type="scientific">Cladocopium goreaui</name>
    <dbReference type="NCBI Taxonomy" id="2562237"/>
    <lineage>
        <taxon>Eukaryota</taxon>
        <taxon>Sar</taxon>
        <taxon>Alveolata</taxon>
        <taxon>Dinophyceae</taxon>
        <taxon>Suessiales</taxon>
        <taxon>Symbiodiniaceae</taxon>
        <taxon>Cladocopium</taxon>
    </lineage>
</organism>
<evidence type="ECO:0000313" key="3">
    <source>
        <dbReference type="EMBL" id="CAI4020261.1"/>
    </source>
</evidence>
<reference evidence="3" key="1">
    <citation type="submission" date="2022-10" db="EMBL/GenBank/DDBJ databases">
        <authorList>
            <person name="Chen Y."/>
            <person name="Dougan E. K."/>
            <person name="Chan C."/>
            <person name="Rhodes N."/>
            <person name="Thang M."/>
        </authorList>
    </citation>
    <scope>NUCLEOTIDE SEQUENCE</scope>
</reference>
<keyword evidence="2" id="KW-0812">Transmembrane</keyword>
<dbReference type="Proteomes" id="UP001152797">
    <property type="component" value="Unassembled WGS sequence"/>
</dbReference>
<sequence>MVLQEKHAREQMRFAEDEEVKKFQLMVKETFLEYVPDRKAGDTASHAQIEPAKEVMNNNDSRNLGSATDSGTEPSKPIQSIESMGSRLHESGLCRPCAWFWKPTGCRNGTECRHCRSCTLGEFNRRKRERRRLFRQKGSQQQVASGDESLLSLSPGSPQTEPETDCREPWLSREPGVADGFQRAVTWPAASFDMNQGRPFVVAVPVMIVAMPMPVPVVPLAMISRTNQQ</sequence>
<evidence type="ECO:0000256" key="2">
    <source>
        <dbReference type="SAM" id="Phobius"/>
    </source>
</evidence>
<reference evidence="4" key="2">
    <citation type="submission" date="2024-04" db="EMBL/GenBank/DDBJ databases">
        <authorList>
            <person name="Chen Y."/>
            <person name="Shah S."/>
            <person name="Dougan E. K."/>
            <person name="Thang M."/>
            <person name="Chan C."/>
        </authorList>
    </citation>
    <scope>NUCLEOTIDE SEQUENCE [LARGE SCALE GENOMIC DNA]</scope>
</reference>
<name>A0A9P1GT17_9DINO</name>
<dbReference type="EMBL" id="CAMXCT010006799">
    <property type="protein sequence ID" value="CAI4020261.1"/>
    <property type="molecule type" value="Genomic_DNA"/>
</dbReference>
<protein>
    <submittedName>
        <fullName evidence="3">Uncharacterized protein</fullName>
    </submittedName>
</protein>
<comment type="caution">
    <text evidence="3">The sequence shown here is derived from an EMBL/GenBank/DDBJ whole genome shotgun (WGS) entry which is preliminary data.</text>
</comment>
<gene>
    <name evidence="3" type="ORF">C1SCF055_LOCUS44697</name>
</gene>